<protein>
    <submittedName>
        <fullName evidence="1">DET1 homolog</fullName>
    </submittedName>
</protein>
<keyword evidence="2" id="KW-1185">Reference proteome</keyword>
<dbReference type="GO" id="GO:0031625">
    <property type="term" value="F:ubiquitin protein ligase binding"/>
    <property type="evidence" value="ECO:0007669"/>
    <property type="project" value="TreeGrafter"/>
</dbReference>
<dbReference type="GO" id="GO:0031461">
    <property type="term" value="C:cullin-RING ubiquitin ligase complex"/>
    <property type="evidence" value="ECO:0007669"/>
    <property type="project" value="TreeGrafter"/>
</dbReference>
<dbReference type="SUPFAM" id="SSF82171">
    <property type="entry name" value="DPP6 N-terminal domain-like"/>
    <property type="match status" value="1"/>
</dbReference>
<organism evidence="1 2">
    <name type="scientific">Elysia marginata</name>
    <dbReference type="NCBI Taxonomy" id="1093978"/>
    <lineage>
        <taxon>Eukaryota</taxon>
        <taxon>Metazoa</taxon>
        <taxon>Spiralia</taxon>
        <taxon>Lophotrochozoa</taxon>
        <taxon>Mollusca</taxon>
        <taxon>Gastropoda</taxon>
        <taxon>Heterobranchia</taxon>
        <taxon>Euthyneura</taxon>
        <taxon>Panpulmonata</taxon>
        <taxon>Sacoglossa</taxon>
        <taxon>Placobranchoidea</taxon>
        <taxon>Plakobranchidae</taxon>
        <taxon>Elysia</taxon>
    </lineage>
</organism>
<dbReference type="GO" id="GO:0032436">
    <property type="term" value="P:positive regulation of proteasomal ubiquitin-dependent protein catabolic process"/>
    <property type="evidence" value="ECO:0007669"/>
    <property type="project" value="TreeGrafter"/>
</dbReference>
<evidence type="ECO:0000313" key="2">
    <source>
        <dbReference type="Proteomes" id="UP000762676"/>
    </source>
</evidence>
<reference evidence="1 2" key="1">
    <citation type="journal article" date="2021" name="Elife">
        <title>Chloroplast acquisition without the gene transfer in kleptoplastic sea slugs, Plakobranchus ocellatus.</title>
        <authorList>
            <person name="Maeda T."/>
            <person name="Takahashi S."/>
            <person name="Yoshida T."/>
            <person name="Shimamura S."/>
            <person name="Takaki Y."/>
            <person name="Nagai Y."/>
            <person name="Toyoda A."/>
            <person name="Suzuki Y."/>
            <person name="Arimoto A."/>
            <person name="Ishii H."/>
            <person name="Satoh N."/>
            <person name="Nishiyama T."/>
            <person name="Hasebe M."/>
            <person name="Maruyama T."/>
            <person name="Minagawa J."/>
            <person name="Obokata J."/>
            <person name="Shigenobu S."/>
        </authorList>
    </citation>
    <scope>NUCLEOTIDE SEQUENCE [LARGE SCALE GENOMIC DNA]</scope>
</reference>
<name>A0AAV4HJ40_9GAST</name>
<gene>
    <name evidence="1" type="ORF">ElyMa_004477500</name>
</gene>
<dbReference type="PANTHER" id="PTHR13374:SF3">
    <property type="entry name" value="DET1 HOMOLOG"/>
    <property type="match status" value="1"/>
</dbReference>
<dbReference type="AlphaFoldDB" id="A0AAV4HJ40"/>
<dbReference type="InterPro" id="IPR019138">
    <property type="entry name" value="De-etiolated_protein_1_Det1"/>
</dbReference>
<dbReference type="PANTHER" id="PTHR13374">
    <property type="entry name" value="DET1 HOMOLOG DE-ETIOLATED-1 HOMOLOG"/>
    <property type="match status" value="1"/>
</dbReference>
<dbReference type="Pfam" id="PF09737">
    <property type="entry name" value="Det1"/>
    <property type="match status" value="1"/>
</dbReference>
<evidence type="ECO:0000313" key="1">
    <source>
        <dbReference type="EMBL" id="GFR97412.1"/>
    </source>
</evidence>
<accession>A0AAV4HJ40</accession>
<dbReference type="Proteomes" id="UP000762676">
    <property type="component" value="Unassembled WGS sequence"/>
</dbReference>
<dbReference type="GO" id="GO:0005634">
    <property type="term" value="C:nucleus"/>
    <property type="evidence" value="ECO:0007669"/>
    <property type="project" value="TreeGrafter"/>
</dbReference>
<sequence length="305" mass="35317">MMGEEQNCLSDDDVGIQWRPFKSQNIVHDLRRREISHDIRGTYFNRARRFYQQLVPNLSVLNVEKPPCYLRKFSPDGKFFIAISYDQTSIEIFDFLGSDAAGDLTNTVKGNVIPNEGGVINEQYPQIRMKIFSQFLQRRHVVRVTVGDEVLNRECSLFTDDGRYVIVGSCHQLNEEIASRYYEIYRNNESITPNSKLVLEDYSVFVIDLKTGVVCDRKQFKMDKIYLSHNQGLCLYGSVLAILSVQQQTIHVFKVSPQGTLIQVRTIGRFCYDDDEFFYSQTSHLPPRQLNRPYIDKVNIASLNI</sequence>
<comment type="caution">
    <text evidence="1">The sequence shown here is derived from an EMBL/GenBank/DDBJ whole genome shotgun (WGS) entry which is preliminary data.</text>
</comment>
<dbReference type="GO" id="GO:0016567">
    <property type="term" value="P:protein ubiquitination"/>
    <property type="evidence" value="ECO:0007669"/>
    <property type="project" value="TreeGrafter"/>
</dbReference>
<dbReference type="EMBL" id="BMAT01009038">
    <property type="protein sequence ID" value="GFR97412.1"/>
    <property type="molecule type" value="Genomic_DNA"/>
</dbReference>
<proteinExistence type="predicted"/>
<dbReference type="GO" id="GO:1990756">
    <property type="term" value="F:ubiquitin-like ligase-substrate adaptor activity"/>
    <property type="evidence" value="ECO:0007669"/>
    <property type="project" value="TreeGrafter"/>
</dbReference>